<accession>A0A0D0A7G4</accession>
<evidence type="ECO:0000313" key="2">
    <source>
        <dbReference type="Proteomes" id="UP000054018"/>
    </source>
</evidence>
<reference evidence="2" key="2">
    <citation type="submission" date="2015-01" db="EMBL/GenBank/DDBJ databases">
        <title>Evolutionary Origins and Diversification of the Mycorrhizal Mutualists.</title>
        <authorList>
            <consortium name="DOE Joint Genome Institute"/>
            <consortium name="Mycorrhizal Genomics Consortium"/>
            <person name="Kohler A."/>
            <person name="Kuo A."/>
            <person name="Nagy L.G."/>
            <person name="Floudas D."/>
            <person name="Copeland A."/>
            <person name="Barry K.W."/>
            <person name="Cichocki N."/>
            <person name="Veneault-Fourrey C."/>
            <person name="LaButti K."/>
            <person name="Lindquist E.A."/>
            <person name="Lipzen A."/>
            <person name="Lundell T."/>
            <person name="Morin E."/>
            <person name="Murat C."/>
            <person name="Riley R."/>
            <person name="Ohm R."/>
            <person name="Sun H."/>
            <person name="Tunlid A."/>
            <person name="Henrissat B."/>
            <person name="Grigoriev I.V."/>
            <person name="Hibbett D.S."/>
            <person name="Martin F."/>
        </authorList>
    </citation>
    <scope>NUCLEOTIDE SEQUENCE [LARGE SCALE GENOMIC DNA]</scope>
    <source>
        <strain evidence="2">441</strain>
    </source>
</reference>
<dbReference type="AlphaFoldDB" id="A0A0D0A7G4"/>
<keyword evidence="2" id="KW-1185">Reference proteome</keyword>
<dbReference type="Proteomes" id="UP000054018">
    <property type="component" value="Unassembled WGS sequence"/>
</dbReference>
<name>A0A0D0A7G4_9AGAM</name>
<reference evidence="1 2" key="1">
    <citation type="submission" date="2014-04" db="EMBL/GenBank/DDBJ databases">
        <authorList>
            <consortium name="DOE Joint Genome Institute"/>
            <person name="Kuo A."/>
            <person name="Kohler A."/>
            <person name="Costa M.D."/>
            <person name="Nagy L.G."/>
            <person name="Floudas D."/>
            <person name="Copeland A."/>
            <person name="Barry K.W."/>
            <person name="Cichocki N."/>
            <person name="Veneault-Fourrey C."/>
            <person name="LaButti K."/>
            <person name="Lindquist E.A."/>
            <person name="Lipzen A."/>
            <person name="Lundell T."/>
            <person name="Morin E."/>
            <person name="Murat C."/>
            <person name="Sun H."/>
            <person name="Tunlid A."/>
            <person name="Henrissat B."/>
            <person name="Grigoriev I.V."/>
            <person name="Hibbett D.S."/>
            <person name="Martin F."/>
            <person name="Nordberg H.P."/>
            <person name="Cantor M.N."/>
            <person name="Hua S.X."/>
        </authorList>
    </citation>
    <scope>NUCLEOTIDE SEQUENCE [LARGE SCALE GENOMIC DNA]</scope>
    <source>
        <strain evidence="1 2">441</strain>
    </source>
</reference>
<dbReference type="EMBL" id="KN833686">
    <property type="protein sequence ID" value="KIK30427.1"/>
    <property type="molecule type" value="Genomic_DNA"/>
</dbReference>
<evidence type="ECO:0000313" key="1">
    <source>
        <dbReference type="EMBL" id="KIK30427.1"/>
    </source>
</evidence>
<gene>
    <name evidence="1" type="ORF">PISMIDRAFT_293382</name>
</gene>
<proteinExistence type="predicted"/>
<organism evidence="1 2">
    <name type="scientific">Pisolithus microcarpus 441</name>
    <dbReference type="NCBI Taxonomy" id="765257"/>
    <lineage>
        <taxon>Eukaryota</taxon>
        <taxon>Fungi</taxon>
        <taxon>Dikarya</taxon>
        <taxon>Basidiomycota</taxon>
        <taxon>Agaricomycotina</taxon>
        <taxon>Agaricomycetes</taxon>
        <taxon>Agaricomycetidae</taxon>
        <taxon>Boletales</taxon>
        <taxon>Sclerodermatineae</taxon>
        <taxon>Pisolithaceae</taxon>
        <taxon>Pisolithus</taxon>
    </lineage>
</organism>
<sequence length="118" mass="13406">MLTAMVVRHFSRSADAGEHPIVPLSGRNGLARIEARELIYNRTNPPTEVNGRHVHGPRQTCGVQLRYSTFDDRSSVYTYMEVERTEWMLVQHVMFRLPSSKLTITSTLSKSTEAEGDK</sequence>
<dbReference type="HOGENOM" id="CLU_2074088_0_0_1"/>
<protein>
    <submittedName>
        <fullName evidence="1">Uncharacterized protein</fullName>
    </submittedName>
</protein>